<feature type="region of interest" description="Disordered" evidence="1">
    <location>
        <begin position="1"/>
        <end position="34"/>
    </location>
</feature>
<evidence type="ECO:0000313" key="2">
    <source>
        <dbReference type="EMBL" id="BCU83383.1"/>
    </source>
</evidence>
<protein>
    <submittedName>
        <fullName evidence="2">Uncharacterized protein</fullName>
    </submittedName>
</protein>
<dbReference type="Proteomes" id="UP000677436">
    <property type="component" value="Chromosome"/>
</dbReference>
<accession>A0A8D5UIL0</accession>
<reference evidence="2" key="2">
    <citation type="journal article" date="2021" name="Microbiol. Resour. Announc.">
        <title>Complete Genome Sequence of Polycladomyces abyssicola JIR-001T, Isolated from Hemipelagic Sediment in Deep Seawater.</title>
        <authorList>
            <person name="Tsubouchi T."/>
            <person name="Kaneko Y."/>
        </authorList>
    </citation>
    <scope>NUCLEOTIDE SEQUENCE</scope>
    <source>
        <strain evidence="2">JIR-001</strain>
    </source>
</reference>
<keyword evidence="3" id="KW-1185">Reference proteome</keyword>
<reference evidence="2" key="1">
    <citation type="journal article" date="2013" name="Int. J. Syst. Evol. Microbiol.">
        <title>Polycladomyces abyssicola gen. nov., sp. nov., a thermophilic filamentous bacterium isolated from hemipelagic sediment.</title>
        <authorList>
            <person name="Tsubouchi T."/>
            <person name="Shimane Y."/>
            <person name="Mori K."/>
            <person name="Usui K."/>
            <person name="Hiraki T."/>
            <person name="Tame A."/>
            <person name="Uematsu K."/>
            <person name="Maruyama T."/>
            <person name="Hatada Y."/>
        </authorList>
    </citation>
    <scope>NUCLEOTIDE SEQUENCE</scope>
    <source>
        <strain evidence="2">JIR-001</strain>
    </source>
</reference>
<name>A0A8D5UIL0_9BACL</name>
<dbReference type="KEGG" id="pabs:JIR001_31660"/>
<dbReference type="AlphaFoldDB" id="A0A8D5UIL0"/>
<dbReference type="PROSITE" id="PS51257">
    <property type="entry name" value="PROKAR_LIPOPROTEIN"/>
    <property type="match status" value="1"/>
</dbReference>
<sequence>MDARRGPFPRFPDPPFPAGGGGSGGCGPPPWFIDSDDLFPPWGGGLNENCGRNDVSGSFD</sequence>
<proteinExistence type="predicted"/>
<dbReference type="EMBL" id="AP024601">
    <property type="protein sequence ID" value="BCU83383.1"/>
    <property type="molecule type" value="Genomic_DNA"/>
</dbReference>
<gene>
    <name evidence="2" type="ORF">JIR001_31660</name>
</gene>
<organism evidence="2 3">
    <name type="scientific">Polycladomyces abyssicola</name>
    <dbReference type="NCBI Taxonomy" id="1125966"/>
    <lineage>
        <taxon>Bacteria</taxon>
        <taxon>Bacillati</taxon>
        <taxon>Bacillota</taxon>
        <taxon>Bacilli</taxon>
        <taxon>Bacillales</taxon>
        <taxon>Thermoactinomycetaceae</taxon>
        <taxon>Polycladomyces</taxon>
    </lineage>
</organism>
<evidence type="ECO:0000313" key="3">
    <source>
        <dbReference type="Proteomes" id="UP000677436"/>
    </source>
</evidence>
<evidence type="ECO:0000256" key="1">
    <source>
        <dbReference type="SAM" id="MobiDB-lite"/>
    </source>
</evidence>